<dbReference type="AlphaFoldDB" id="A0A917GRV5"/>
<evidence type="ECO:0000313" key="3">
    <source>
        <dbReference type="Proteomes" id="UP000600247"/>
    </source>
</evidence>
<sequence>MELQMKTAPAGKRGLDATLILVIAIVAINIVAGLLFLLPAWLELRNGKAEADLEQQNVLTAQAQFTTDIISEEDIRKLANKAPFYPKDSGILLTAVKLAEASKAPLVDFSQDLALSDKQQSDNLSVDAAASTGAETGANAVGGSAGSQVVSQPVHITVAGHMENVLQYIRNVQRDERLIAVEQWNIKLLKEADLTDDLKNNAYIDPSLPVYALDMKLAFYSLPAYAKELGGAAASASTAGMDELDALKSKYGKLSWDTAAKQ</sequence>
<proteinExistence type="predicted"/>
<keyword evidence="1" id="KW-1133">Transmembrane helix</keyword>
<dbReference type="Proteomes" id="UP000600247">
    <property type="component" value="Unassembled WGS sequence"/>
</dbReference>
<feature type="transmembrane region" description="Helical" evidence="1">
    <location>
        <begin position="20"/>
        <end position="42"/>
    </location>
</feature>
<keyword evidence="1" id="KW-0812">Transmembrane</keyword>
<name>A0A917GRV5_9BACL</name>
<keyword evidence="1" id="KW-0472">Membrane</keyword>
<keyword evidence="3" id="KW-1185">Reference proteome</keyword>
<comment type="caution">
    <text evidence="2">The sequence shown here is derived from an EMBL/GenBank/DDBJ whole genome shotgun (WGS) entry which is preliminary data.</text>
</comment>
<gene>
    <name evidence="2" type="ORF">GCM10010918_05580</name>
</gene>
<evidence type="ECO:0000256" key="1">
    <source>
        <dbReference type="SAM" id="Phobius"/>
    </source>
</evidence>
<dbReference type="EMBL" id="BMHY01000001">
    <property type="protein sequence ID" value="GGG55556.1"/>
    <property type="molecule type" value="Genomic_DNA"/>
</dbReference>
<evidence type="ECO:0000313" key="2">
    <source>
        <dbReference type="EMBL" id="GGG55556.1"/>
    </source>
</evidence>
<reference evidence="2 3" key="1">
    <citation type="journal article" date="2014" name="Int. J. Syst. Evol. Microbiol.">
        <title>Complete genome sequence of Corynebacterium casei LMG S-19264T (=DSM 44701T), isolated from a smear-ripened cheese.</title>
        <authorList>
            <consortium name="US DOE Joint Genome Institute (JGI-PGF)"/>
            <person name="Walter F."/>
            <person name="Albersmeier A."/>
            <person name="Kalinowski J."/>
            <person name="Ruckert C."/>
        </authorList>
    </citation>
    <scope>NUCLEOTIDE SEQUENCE [LARGE SCALE GENOMIC DNA]</scope>
    <source>
        <strain evidence="2 3">CGMCC 1.15286</strain>
    </source>
</reference>
<accession>A0A917GRV5</accession>
<dbReference type="RefSeq" id="WP_188887399.1">
    <property type="nucleotide sequence ID" value="NZ_BMHY01000001.1"/>
</dbReference>
<organism evidence="2 3">
    <name type="scientific">Paenibacillus radicis</name>
    <name type="common">ex Gao et al. 2016</name>
    <dbReference type="NCBI Taxonomy" id="1737354"/>
    <lineage>
        <taxon>Bacteria</taxon>
        <taxon>Bacillati</taxon>
        <taxon>Bacillota</taxon>
        <taxon>Bacilli</taxon>
        <taxon>Bacillales</taxon>
        <taxon>Paenibacillaceae</taxon>
        <taxon>Paenibacillus</taxon>
    </lineage>
</organism>
<protein>
    <submittedName>
        <fullName evidence="2">Uncharacterized protein</fullName>
    </submittedName>
</protein>